<feature type="transmembrane region" description="Helical" evidence="13">
    <location>
        <begin position="380"/>
        <end position="399"/>
    </location>
</feature>
<dbReference type="Pfam" id="PF07690">
    <property type="entry name" value="MFS_1"/>
    <property type="match status" value="1"/>
</dbReference>
<evidence type="ECO:0000256" key="5">
    <source>
        <dbReference type="ARBA" id="ARBA00022847"/>
    </source>
</evidence>
<keyword evidence="10" id="KW-0739">Sodium transport</keyword>
<comment type="function">
    <text evidence="11">May be an inorganic phosphate cotransporter.</text>
</comment>
<evidence type="ECO:0000256" key="9">
    <source>
        <dbReference type="ARBA" id="ARBA00023136"/>
    </source>
</evidence>
<dbReference type="PROSITE" id="PS50850">
    <property type="entry name" value="MFS"/>
    <property type="match status" value="1"/>
</dbReference>
<evidence type="ECO:0000256" key="13">
    <source>
        <dbReference type="SAM" id="Phobius"/>
    </source>
</evidence>
<evidence type="ECO:0000256" key="1">
    <source>
        <dbReference type="ARBA" id="ARBA00004141"/>
    </source>
</evidence>
<dbReference type="GO" id="GO:0006814">
    <property type="term" value="P:sodium ion transport"/>
    <property type="evidence" value="ECO:0007669"/>
    <property type="project" value="UniProtKB-KW"/>
</dbReference>
<dbReference type="SUPFAM" id="SSF103473">
    <property type="entry name" value="MFS general substrate transporter"/>
    <property type="match status" value="1"/>
</dbReference>
<feature type="domain" description="Major facilitator superfamily (MFS) profile" evidence="14">
    <location>
        <begin position="43"/>
        <end position="472"/>
    </location>
</feature>
<feature type="transmembrane region" description="Helical" evidence="13">
    <location>
        <begin position="354"/>
        <end position="374"/>
    </location>
</feature>
<dbReference type="GO" id="GO:0015293">
    <property type="term" value="F:symporter activity"/>
    <property type="evidence" value="ECO:0007669"/>
    <property type="project" value="UniProtKB-KW"/>
</dbReference>
<dbReference type="InterPro" id="IPR050382">
    <property type="entry name" value="MFS_Na/Anion_cotransporter"/>
</dbReference>
<gene>
    <name evidence="16" type="primary">LOC119636580</name>
</gene>
<feature type="transmembrane region" description="Helical" evidence="13">
    <location>
        <begin position="273"/>
        <end position="294"/>
    </location>
</feature>
<evidence type="ECO:0000256" key="6">
    <source>
        <dbReference type="ARBA" id="ARBA00022989"/>
    </source>
</evidence>
<evidence type="ECO:0000256" key="7">
    <source>
        <dbReference type="ARBA" id="ARBA00023053"/>
    </source>
</evidence>
<dbReference type="InterPro" id="IPR036259">
    <property type="entry name" value="MFS_trans_sf"/>
</dbReference>
<evidence type="ECO:0000256" key="10">
    <source>
        <dbReference type="ARBA" id="ARBA00023201"/>
    </source>
</evidence>
<feature type="transmembrane region" description="Helical" evidence="13">
    <location>
        <begin position="118"/>
        <end position="136"/>
    </location>
</feature>
<dbReference type="GO" id="GO:0006820">
    <property type="term" value="P:monoatomic anion transport"/>
    <property type="evidence" value="ECO:0007669"/>
    <property type="project" value="TreeGrafter"/>
</dbReference>
<dbReference type="RefSeq" id="XP_037887945.1">
    <property type="nucleotide sequence ID" value="XM_038032017.1"/>
</dbReference>
<dbReference type="Gene3D" id="1.20.1250.20">
    <property type="entry name" value="MFS general substrate transporter like domains"/>
    <property type="match status" value="2"/>
</dbReference>
<keyword evidence="15" id="KW-1185">Reference proteome</keyword>
<dbReference type="PANTHER" id="PTHR11662:SF280">
    <property type="entry name" value="FI21844P1-RELATED"/>
    <property type="match status" value="1"/>
</dbReference>
<feature type="transmembrane region" description="Helical" evidence="13">
    <location>
        <begin position="46"/>
        <end position="70"/>
    </location>
</feature>
<evidence type="ECO:0000256" key="12">
    <source>
        <dbReference type="ARBA" id="ARBA00068450"/>
    </source>
</evidence>
<keyword evidence="6 13" id="KW-1133">Transmembrane helix</keyword>
<feature type="transmembrane region" description="Helical" evidence="13">
    <location>
        <begin position="211"/>
        <end position="230"/>
    </location>
</feature>
<comment type="subcellular location">
    <subcellularLocation>
        <location evidence="1">Membrane</location>
        <topology evidence="1">Multi-pass membrane protein</topology>
    </subcellularLocation>
</comment>
<evidence type="ECO:0000256" key="8">
    <source>
        <dbReference type="ARBA" id="ARBA00023065"/>
    </source>
</evidence>
<evidence type="ECO:0000256" key="2">
    <source>
        <dbReference type="ARBA" id="ARBA00008586"/>
    </source>
</evidence>
<dbReference type="InterPro" id="IPR020846">
    <property type="entry name" value="MFS_dom"/>
</dbReference>
<dbReference type="FunFam" id="1.20.1250.20:FF:000003">
    <property type="entry name" value="Solute carrier family 17 member 3"/>
    <property type="match status" value="1"/>
</dbReference>
<keyword evidence="8" id="KW-0406">Ion transport</keyword>
<keyword evidence="7" id="KW-0915">Sodium</keyword>
<evidence type="ECO:0000313" key="15">
    <source>
        <dbReference type="Proteomes" id="UP000092443"/>
    </source>
</evidence>
<proteinExistence type="inferred from homology"/>
<dbReference type="InterPro" id="IPR011701">
    <property type="entry name" value="MFS"/>
</dbReference>
<keyword evidence="5" id="KW-0769">Symport</keyword>
<sequence>MKISNILHKNGSLTLSTAQHTSKDISSSDTSNKTGPIFGVRHLQCLLVFCGLSVAYALRVNLSVAIVAMTDRNDSNPNFDEYKWTEKTKSLVLSSFFWGYVVTQVPAGSLAHKFGGKIMLLLGIGVCSVLTILTPICAKLGDWKLVCGLRVIQGLSQGFLFPSTHTILSKWAPVEERGTLGTYSYSGAQFGTVVMLATSGVVASSSMGWPGIFYISGGVGMVWTFAWFAWGASSPAEYKRISPEEKKLIETSLGFASKPEENTTPMKTPWCRILTSVPFLVLTLVHCTHNWGFWTLLTEIPTYMKNILGMDIKSNALLSALPYTAMFLMCFVFSTLQSTLSRHQCIPLSVSRKLFNSIGHWIPMITLIALGYVGADRINLAIVLLTITVGINASTYLGFQVNHIDLSPNFAGVLMGITNCAANIMSIIAPLIVGFIVTDEKNSAQWRFIFFIAAGFYFIGNLLFVVFGKTTVQSWNDMESTRVAKGRDGNCAESQH</sequence>
<evidence type="ECO:0000313" key="16">
    <source>
        <dbReference type="RefSeq" id="XP_037887945.1"/>
    </source>
</evidence>
<dbReference type="KEGG" id="gfs:119636580"/>
<comment type="similarity">
    <text evidence="2">Belongs to the major facilitator superfamily. Sodium/anion cotransporter family.</text>
</comment>
<dbReference type="GeneID" id="119636580"/>
<feature type="transmembrane region" description="Helical" evidence="13">
    <location>
        <begin position="448"/>
        <end position="468"/>
    </location>
</feature>
<dbReference type="GO" id="GO:0016020">
    <property type="term" value="C:membrane"/>
    <property type="evidence" value="ECO:0007669"/>
    <property type="project" value="UniProtKB-SubCell"/>
</dbReference>
<dbReference type="CDD" id="cd17318">
    <property type="entry name" value="MFS_SLC17"/>
    <property type="match status" value="1"/>
</dbReference>
<dbReference type="AlphaFoldDB" id="A0A9C6DQR5"/>
<keyword evidence="9 13" id="KW-0472">Membrane</keyword>
<feature type="transmembrane region" description="Helical" evidence="13">
    <location>
        <begin position="411"/>
        <end position="436"/>
    </location>
</feature>
<evidence type="ECO:0000256" key="4">
    <source>
        <dbReference type="ARBA" id="ARBA00022692"/>
    </source>
</evidence>
<dbReference type="FunFam" id="1.20.120.540:FF:000001">
    <property type="entry name" value="Blast:Putative inorganic phosphate cotransporter"/>
    <property type="match status" value="1"/>
</dbReference>
<organism evidence="15 16">
    <name type="scientific">Glossina fuscipes</name>
    <dbReference type="NCBI Taxonomy" id="7396"/>
    <lineage>
        <taxon>Eukaryota</taxon>
        <taxon>Metazoa</taxon>
        <taxon>Ecdysozoa</taxon>
        <taxon>Arthropoda</taxon>
        <taxon>Hexapoda</taxon>
        <taxon>Insecta</taxon>
        <taxon>Pterygota</taxon>
        <taxon>Neoptera</taxon>
        <taxon>Endopterygota</taxon>
        <taxon>Diptera</taxon>
        <taxon>Brachycera</taxon>
        <taxon>Muscomorpha</taxon>
        <taxon>Hippoboscoidea</taxon>
        <taxon>Glossinidae</taxon>
        <taxon>Glossina</taxon>
    </lineage>
</organism>
<evidence type="ECO:0000256" key="11">
    <source>
        <dbReference type="ARBA" id="ARBA00054632"/>
    </source>
</evidence>
<protein>
    <recommendedName>
        <fullName evidence="12">Putative inorganic phosphate cotransporter</fullName>
    </recommendedName>
</protein>
<feature type="transmembrane region" description="Helical" evidence="13">
    <location>
        <begin position="314"/>
        <end position="333"/>
    </location>
</feature>
<dbReference type="FunFam" id="1.20.1250.20:FF:000144">
    <property type="entry name" value="Picot, isoform B"/>
    <property type="match status" value="1"/>
</dbReference>
<evidence type="ECO:0000259" key="14">
    <source>
        <dbReference type="PROSITE" id="PS50850"/>
    </source>
</evidence>
<name>A0A9C6DQR5_9MUSC</name>
<reference evidence="16" key="1">
    <citation type="submission" date="2025-08" db="UniProtKB">
        <authorList>
            <consortium name="RefSeq"/>
        </authorList>
    </citation>
    <scope>IDENTIFICATION</scope>
    <source>
        <tissue evidence="16">Whole body pupa</tissue>
    </source>
</reference>
<keyword evidence="3" id="KW-0813">Transport</keyword>
<evidence type="ECO:0000256" key="3">
    <source>
        <dbReference type="ARBA" id="ARBA00022448"/>
    </source>
</evidence>
<dbReference type="PANTHER" id="PTHR11662">
    <property type="entry name" value="SOLUTE CARRIER FAMILY 17"/>
    <property type="match status" value="1"/>
</dbReference>
<accession>A0A9C6DQR5</accession>
<dbReference type="Proteomes" id="UP000092443">
    <property type="component" value="Unplaced"/>
</dbReference>
<keyword evidence="4 13" id="KW-0812">Transmembrane</keyword>